<dbReference type="Gene3D" id="3.10.28.10">
    <property type="entry name" value="Homing endonucleases"/>
    <property type="match status" value="1"/>
</dbReference>
<proteinExistence type="predicted"/>
<accession>A0A938YQY8</accession>
<sequence>YVAIGKDPIVVGYYTLTKLKFPLSFSPIYGQILGHAFFDGYCDASILRYSNYDKQIRTEFCSSVEKALNGLKINLPKTPKQDINLPVFAVRLLRNIFAVKEFYGSTCRLPKSFFSLVRKNNLFGWYFLKAAYLDEGTITGHGVWIVRSLKNKGLCKDIVALSNILNLSVDLKQTNKEAYSVRVKKDSLISFFNNVSKLILVGGLSKWAKVADKVLLWQNYENSCNLRKIRVVKDCINILNCMKKAPFLTTSDVQSVCNLPSSTAFFRMHLLISTGNVSKQFLNGKNIYYLKDGDLSNLISMNEMRRSYGWR</sequence>
<gene>
    <name evidence="1" type="ORF">JW744_02195</name>
</gene>
<dbReference type="SUPFAM" id="SSF55608">
    <property type="entry name" value="Homing endonucleases"/>
    <property type="match status" value="1"/>
</dbReference>
<dbReference type="EMBL" id="JAFGDB010000037">
    <property type="protein sequence ID" value="MBN2067255.1"/>
    <property type="molecule type" value="Genomic_DNA"/>
</dbReference>
<name>A0A938YQY8_9ARCH</name>
<dbReference type="AlphaFoldDB" id="A0A938YQY8"/>
<feature type="non-terminal residue" evidence="1">
    <location>
        <position position="1"/>
    </location>
</feature>
<dbReference type="InterPro" id="IPR027434">
    <property type="entry name" value="Homing_endonucl"/>
</dbReference>
<organism evidence="1 2">
    <name type="scientific">Candidatus Iainarchaeum sp</name>
    <dbReference type="NCBI Taxonomy" id="3101447"/>
    <lineage>
        <taxon>Archaea</taxon>
        <taxon>Candidatus Iainarchaeota</taxon>
        <taxon>Candidatus Iainarchaeia</taxon>
        <taxon>Candidatus Iainarchaeales</taxon>
        <taxon>Candidatus Iainarchaeaceae</taxon>
        <taxon>Candidatus Iainarchaeum</taxon>
    </lineage>
</organism>
<protein>
    <submittedName>
        <fullName evidence="1">Uncharacterized protein</fullName>
    </submittedName>
</protein>
<comment type="caution">
    <text evidence="1">The sequence shown here is derived from an EMBL/GenBank/DDBJ whole genome shotgun (WGS) entry which is preliminary data.</text>
</comment>
<dbReference type="Proteomes" id="UP000809243">
    <property type="component" value="Unassembled WGS sequence"/>
</dbReference>
<evidence type="ECO:0000313" key="1">
    <source>
        <dbReference type="EMBL" id="MBN2067255.1"/>
    </source>
</evidence>
<reference evidence="1" key="1">
    <citation type="submission" date="2021-01" db="EMBL/GenBank/DDBJ databases">
        <title>Active Sulfur Cycling in an Early Earth Analoge.</title>
        <authorList>
            <person name="Hahn C.R."/>
            <person name="Youssef N.H."/>
            <person name="Elshahed M."/>
        </authorList>
    </citation>
    <scope>NUCLEOTIDE SEQUENCE</scope>
    <source>
        <strain evidence="1">Zod_Metabat.1151</strain>
    </source>
</reference>
<evidence type="ECO:0000313" key="2">
    <source>
        <dbReference type="Proteomes" id="UP000809243"/>
    </source>
</evidence>